<dbReference type="AlphaFoldDB" id="A0A9X2JLX9"/>
<keyword evidence="4" id="KW-0067">ATP-binding</keyword>
<reference evidence="6 7" key="1">
    <citation type="journal article" date="2023" name="Int. J. Syst. Evol. Microbiol.">
        <title>Ligilactobacillus ubinensis sp. nov., a novel species isolated from the wild ferment of a durian fruit (Durio zibethinus).</title>
        <authorList>
            <person name="Heng Y.C."/>
            <person name="Menon N."/>
            <person name="Chen B."/>
            <person name="Loo B.Z.L."/>
            <person name="Wong G.W.J."/>
            <person name="Lim A.C.H."/>
            <person name="Silvaraju S."/>
            <person name="Kittelmann S."/>
        </authorList>
    </citation>
    <scope>NUCLEOTIDE SEQUENCE [LARGE SCALE GENOMIC DNA]</scope>
    <source>
        <strain evidence="6 7">WILCCON 0076</strain>
    </source>
</reference>
<dbReference type="PROSITE" id="PS50146">
    <property type="entry name" value="DAGK"/>
    <property type="match status" value="1"/>
</dbReference>
<evidence type="ECO:0000313" key="6">
    <source>
        <dbReference type="EMBL" id="MCP0887487.1"/>
    </source>
</evidence>
<dbReference type="GO" id="GO:0004143">
    <property type="term" value="F:ATP-dependent diacylglycerol kinase activity"/>
    <property type="evidence" value="ECO:0007669"/>
    <property type="project" value="TreeGrafter"/>
</dbReference>
<keyword evidence="3" id="KW-0547">Nucleotide-binding</keyword>
<name>A0A9X2JLX9_9LACO</name>
<dbReference type="InterPro" id="IPR016064">
    <property type="entry name" value="NAD/diacylglycerol_kinase_sf"/>
</dbReference>
<keyword evidence="6" id="KW-0418">Kinase</keyword>
<dbReference type="PANTHER" id="PTHR12358">
    <property type="entry name" value="SPHINGOSINE KINASE"/>
    <property type="match status" value="1"/>
</dbReference>
<comment type="similarity">
    <text evidence="2">Belongs to the diacylglycerol/lipid kinase family.</text>
</comment>
<organism evidence="6 7">
    <name type="scientific">Ligilactobacillus ubinensis</name>
    <dbReference type="NCBI Taxonomy" id="2876789"/>
    <lineage>
        <taxon>Bacteria</taxon>
        <taxon>Bacillati</taxon>
        <taxon>Bacillota</taxon>
        <taxon>Bacilli</taxon>
        <taxon>Lactobacillales</taxon>
        <taxon>Lactobacillaceae</taxon>
        <taxon>Ligilactobacillus</taxon>
    </lineage>
</organism>
<evidence type="ECO:0000256" key="2">
    <source>
        <dbReference type="ARBA" id="ARBA00005983"/>
    </source>
</evidence>
<keyword evidence="6" id="KW-0808">Transferase</keyword>
<dbReference type="GO" id="GO:0005524">
    <property type="term" value="F:ATP binding"/>
    <property type="evidence" value="ECO:0007669"/>
    <property type="project" value="UniProtKB-KW"/>
</dbReference>
<feature type="domain" description="DAGKc" evidence="5">
    <location>
        <begin position="1"/>
        <end position="133"/>
    </location>
</feature>
<dbReference type="InterPro" id="IPR001206">
    <property type="entry name" value="Diacylglycerol_kinase_cat_dom"/>
</dbReference>
<evidence type="ECO:0000256" key="4">
    <source>
        <dbReference type="ARBA" id="ARBA00022840"/>
    </source>
</evidence>
<dbReference type="EMBL" id="JAIULA010000018">
    <property type="protein sequence ID" value="MCP0887487.1"/>
    <property type="molecule type" value="Genomic_DNA"/>
</dbReference>
<dbReference type="SMART" id="SM00046">
    <property type="entry name" value="DAGKc"/>
    <property type="match status" value="1"/>
</dbReference>
<dbReference type="InterPro" id="IPR050187">
    <property type="entry name" value="Lipid_Phosphate_FormReg"/>
</dbReference>
<comment type="caution">
    <text evidence="6">The sequence shown here is derived from an EMBL/GenBank/DDBJ whole genome shotgun (WGS) entry which is preliminary data.</text>
</comment>
<sequence>MQHLTYGIFFNGNSGKGEAKKIATNLAKLLKVHLIEPLLLSSTNVKDAITTIKNALPKLDTLIIIGGDGTINVAITALIQAKKFLPIGIIPAGTVNNFARRYNIPLDITAAMQLLVENHEQRQVGFAICNNTKAVVSSLTFGNLADISNQVRQQEKRKFGKIIYLIKAVKHIGKDKSFLIHYQSEDGTDQILKTWFALITTTKSIGGHVYSTSSPNKMHISLLNNIGIKQVLPYCFFALTGRLNNSKSITQFEVENIKISAIHNRKITTRIDGDKALDLPIEVSYRSKELSLFVPKK</sequence>
<dbReference type="RefSeq" id="WP_253361394.1">
    <property type="nucleotide sequence ID" value="NZ_JAIULA010000018.1"/>
</dbReference>
<evidence type="ECO:0000256" key="1">
    <source>
        <dbReference type="ARBA" id="ARBA00001946"/>
    </source>
</evidence>
<dbReference type="Pfam" id="PF00781">
    <property type="entry name" value="DAGK_cat"/>
    <property type="match status" value="1"/>
</dbReference>
<dbReference type="InterPro" id="IPR017438">
    <property type="entry name" value="ATP-NAD_kinase_N"/>
</dbReference>
<evidence type="ECO:0000256" key="3">
    <source>
        <dbReference type="ARBA" id="ARBA00022741"/>
    </source>
</evidence>
<gene>
    <name evidence="6" type="ORF">LB941_09070</name>
</gene>
<protein>
    <submittedName>
        <fullName evidence="6">Diacylglycerol kinase</fullName>
    </submittedName>
</protein>
<dbReference type="Gene3D" id="3.40.50.10330">
    <property type="entry name" value="Probable inorganic polyphosphate/atp-NAD kinase, domain 1"/>
    <property type="match status" value="1"/>
</dbReference>
<keyword evidence="7" id="KW-1185">Reference proteome</keyword>
<evidence type="ECO:0000313" key="7">
    <source>
        <dbReference type="Proteomes" id="UP001139006"/>
    </source>
</evidence>
<evidence type="ECO:0000259" key="5">
    <source>
        <dbReference type="PROSITE" id="PS50146"/>
    </source>
</evidence>
<dbReference type="SUPFAM" id="SSF111331">
    <property type="entry name" value="NAD kinase/diacylglycerol kinase-like"/>
    <property type="match status" value="1"/>
</dbReference>
<dbReference type="Proteomes" id="UP001139006">
    <property type="component" value="Unassembled WGS sequence"/>
</dbReference>
<dbReference type="GO" id="GO:0005886">
    <property type="term" value="C:plasma membrane"/>
    <property type="evidence" value="ECO:0007669"/>
    <property type="project" value="TreeGrafter"/>
</dbReference>
<dbReference type="Gene3D" id="2.60.200.40">
    <property type="match status" value="1"/>
</dbReference>
<comment type="cofactor">
    <cofactor evidence="1">
        <name>Mg(2+)</name>
        <dbReference type="ChEBI" id="CHEBI:18420"/>
    </cofactor>
</comment>
<accession>A0A9X2JLX9</accession>
<dbReference type="PANTHER" id="PTHR12358:SF106">
    <property type="entry name" value="LIPID KINASE YEGS"/>
    <property type="match status" value="1"/>
</dbReference>
<proteinExistence type="inferred from homology"/>